<feature type="compositionally biased region" description="Acidic residues" evidence="12">
    <location>
        <begin position="802"/>
        <end position="811"/>
    </location>
</feature>
<feature type="region of interest" description="Disordered" evidence="12">
    <location>
        <begin position="1"/>
        <end position="51"/>
    </location>
</feature>
<reference evidence="14" key="1">
    <citation type="journal article" date="2015" name="PLoS ONE">
        <title>Comprehensive Evaluation of Toxoplasma gondii VEG and Neospora caninum LIV Genomes with Tachyzoite Stage Transcriptome and Proteome Defines Novel Transcript Features.</title>
        <authorList>
            <person name="Ramaprasad A."/>
            <person name="Mourier T."/>
            <person name="Naeem R."/>
            <person name="Malas T.B."/>
            <person name="Moussa E."/>
            <person name="Panigrahi A."/>
            <person name="Vermont S.J."/>
            <person name="Otto T.D."/>
            <person name="Wastling J."/>
            <person name="Pain A."/>
        </authorList>
    </citation>
    <scope>NUCLEOTIDE SEQUENCE</scope>
    <source>
        <strain evidence="14">Liverpool</strain>
    </source>
</reference>
<dbReference type="EC" id="2.4.1.267" evidence="4"/>
<evidence type="ECO:0000256" key="10">
    <source>
        <dbReference type="ARBA" id="ARBA00023136"/>
    </source>
</evidence>
<dbReference type="Pfam" id="PF03155">
    <property type="entry name" value="Alg6_Alg8"/>
    <property type="match status" value="3"/>
</dbReference>
<feature type="region of interest" description="Disordered" evidence="12">
    <location>
        <begin position="166"/>
        <end position="203"/>
    </location>
</feature>
<dbReference type="GO" id="GO:0042281">
    <property type="term" value="F:dolichyl pyrophosphate Man9GlcNAc2 alpha-1,3-glucosyltransferase activity"/>
    <property type="evidence" value="ECO:0007669"/>
    <property type="project" value="UniProtKB-EC"/>
</dbReference>
<gene>
    <name evidence="14" type="ORF">BN1204_025590</name>
</gene>
<feature type="compositionally biased region" description="Polar residues" evidence="12">
    <location>
        <begin position="240"/>
        <end position="253"/>
    </location>
</feature>
<dbReference type="PANTHER" id="PTHR12413:SF1">
    <property type="entry name" value="DOLICHYL PYROPHOSPHATE MAN9GLCNAC2 ALPHA-1,3-GLUCOSYLTRANSFERASE"/>
    <property type="match status" value="1"/>
</dbReference>
<proteinExistence type="inferred from homology"/>
<evidence type="ECO:0000256" key="3">
    <source>
        <dbReference type="ARBA" id="ARBA00008715"/>
    </source>
</evidence>
<evidence type="ECO:0000256" key="5">
    <source>
        <dbReference type="ARBA" id="ARBA00022676"/>
    </source>
</evidence>
<evidence type="ECO:0000256" key="4">
    <source>
        <dbReference type="ARBA" id="ARBA00011937"/>
    </source>
</evidence>
<sequence>MRRRDRAQRRPSGDDGEDQPRLGLPRSSPFSLSDPSSPSSSPRPSSVSPPLQPASAPLFFVPFLRLPQHSPPCSDSVFSSSLAAALTHPRAGIFLSRCLTELQQLRMHTQPFASLSSLSSLSALEARTSDSAAVRRLDERRERAENLLPHVFLNAPARLSNLLAAQQRKAEDREEGGGAQVPRMQTETDEKATHTGETDAPRSPACRTCGGFALQVYIHLNGLLGWPENGEEEISETWVRSSEGSSAPFSALSQDGVKAERQTECRERDSSATETERCMRQQTESRFLLHFTLEVYADHPFESPCLFFRRLVSLADLIDSKQPEHLPCGSHPCPSSFPHASRARCSTARASLHPWPRCRVLAEEMKARLVGLTARRPSAFLTQSVLSESWMPSLSLVLLLRRLCAFLLVLSLQLTEQRAALPPSPETREQTVGRAKDSRVEREAMRCSTERRGARRETRENRDAFWLCATLQKLRGLGKPTVCLLLLFVLLLRAALGLHPYSGEGRMQTGYGDFEAQRHWMEIAFNLPIAFWYTYGTYTISPQTSPSSSSADSFSSDSLRASLPVAGRRSRGVSELPLQLHEDRREKGEALHMHARTQRLWWPLDYPPLSAFFAGFLAPFAFLVHPPSMSFWTWRRHARLHMPRGDTERKEDREGKEEGDTDAGDQEEHEHETGVGGREEREARRGEEEGGEWRLAPRGDRREGGGGNHVERKPTNKSGQEERNRHRGAEAERDRQRRKEGSSATREEDDSALPQFRGIEEDLLRVFMRWTVVIFDFLVFGFASLYFCTLSSPAPERRHEDTEEEDEEEDGRDSVRIRGCGDASSACSPSVSTSRSAAFSLWSFCLGRFTRSPCACASPETQAFLALLLLLLSPPLLLVDDGHYQYNGVALGFVVAAAALLLRRKDLLCAVCFTLALLFKQTTLYFAPAFFAVLLSRATQRVHFQGCLQEPRTYRLSLLTCVRRVLCLGAVVLLTAFMLLFPFFLHPPRPLSLSQQQATSQDVLPSFLLPERPQGETRDAHTSLLAALGTLYRRIFPFHRGVFEDYVANFWVSAAPILRLRAAASSALLSEGALLILSLCLTLAGFLPACVGVYIHPTRERFLAALFCSSSSFFLFSFHVHEKAILLPATAALLMLPQMPDFGCMYSLMATFSLFHLMEKDALVFPAVLLLLAFFFLSSLLVPHLRPPAPPFDLRVSLSSLCSQRAVFLSTQISGGNKVFPSSLSAPRSPFSASAYSGSRFSRHRDFSAPSRLLSEVVPALLQLPGFPMRRVYIHLRFAVATMRASLFPASLVVSPAASASSRSEARDSRLRSSATQILASLLSRKRAELDSLRAQEAAVYIHLAEVLNCSGMDLVGGTAEEKEGVSAGLARRCRMHSRSAWLSRLFLLLSPAGGLVAAAVLAILQLFARPPARFPYLFVYLNCVLHFVFFFFSLVGKEQMKGSRESVEKREGAKTEENEEPQASRGKHVLPEKERRDRVECRTAGGQRQGSN</sequence>
<feature type="transmembrane region" description="Helical" evidence="13">
    <location>
        <begin position="1102"/>
        <end position="1120"/>
    </location>
</feature>
<dbReference type="GO" id="GO:0005789">
    <property type="term" value="C:endoplasmic reticulum membrane"/>
    <property type="evidence" value="ECO:0007669"/>
    <property type="project" value="UniProtKB-SubCell"/>
</dbReference>
<feature type="region of interest" description="Disordered" evidence="12">
    <location>
        <begin position="795"/>
        <end position="817"/>
    </location>
</feature>
<feature type="transmembrane region" description="Helical" evidence="13">
    <location>
        <begin position="1382"/>
        <end position="1409"/>
    </location>
</feature>
<evidence type="ECO:0000256" key="1">
    <source>
        <dbReference type="ARBA" id="ARBA00004477"/>
    </source>
</evidence>
<evidence type="ECO:0000256" key="12">
    <source>
        <dbReference type="SAM" id="MobiDB-lite"/>
    </source>
</evidence>
<accession>A0A0F7UA75</accession>
<feature type="compositionally biased region" description="Basic and acidic residues" evidence="12">
    <location>
        <begin position="643"/>
        <end position="658"/>
    </location>
</feature>
<comment type="subcellular location">
    <subcellularLocation>
        <location evidence="1">Endoplasmic reticulum membrane</location>
        <topology evidence="1">Multi-pass membrane protein</topology>
    </subcellularLocation>
</comment>
<feature type="transmembrane region" description="Helical" evidence="13">
    <location>
        <begin position="861"/>
        <end position="879"/>
    </location>
</feature>
<dbReference type="EMBL" id="LN714482">
    <property type="protein sequence ID" value="CEL66753.1"/>
    <property type="molecule type" value="Genomic_DNA"/>
</dbReference>
<feature type="transmembrane region" description="Helical" evidence="13">
    <location>
        <begin position="1073"/>
        <end position="1095"/>
    </location>
</feature>
<feature type="compositionally biased region" description="Basic and acidic residues" evidence="12">
    <location>
        <begin position="1443"/>
        <end position="1457"/>
    </location>
</feature>
<evidence type="ECO:0000256" key="11">
    <source>
        <dbReference type="ARBA" id="ARBA00032921"/>
    </source>
</evidence>
<keyword evidence="8" id="KW-0256">Endoplasmic reticulum</keyword>
<feature type="region of interest" description="Disordered" evidence="12">
    <location>
        <begin position="643"/>
        <end position="753"/>
    </location>
</feature>
<feature type="compositionally biased region" description="Basic and acidic residues" evidence="12">
    <location>
        <begin position="186"/>
        <end position="200"/>
    </location>
</feature>
<feature type="region of interest" description="Disordered" evidence="12">
    <location>
        <begin position="421"/>
        <end position="440"/>
    </location>
</feature>
<keyword evidence="6 14" id="KW-0808">Transferase</keyword>
<feature type="transmembrane region" description="Helical" evidence="13">
    <location>
        <begin position="965"/>
        <end position="985"/>
    </location>
</feature>
<feature type="transmembrane region" description="Helical" evidence="13">
    <location>
        <begin position="908"/>
        <end position="935"/>
    </location>
</feature>
<evidence type="ECO:0000256" key="13">
    <source>
        <dbReference type="SAM" id="Phobius"/>
    </source>
</evidence>
<keyword evidence="5" id="KW-0328">Glycosyltransferase</keyword>
<feature type="transmembrane region" description="Helical" evidence="13">
    <location>
        <begin position="766"/>
        <end position="787"/>
    </location>
</feature>
<feature type="transmembrane region" description="Helical" evidence="13">
    <location>
        <begin position="609"/>
        <end position="634"/>
    </location>
</feature>
<keyword evidence="9 13" id="KW-1133">Transmembrane helix</keyword>
<evidence type="ECO:0000256" key="6">
    <source>
        <dbReference type="ARBA" id="ARBA00022679"/>
    </source>
</evidence>
<feature type="region of interest" description="Disordered" evidence="12">
    <location>
        <begin position="1443"/>
        <end position="1493"/>
    </location>
</feature>
<protein>
    <recommendedName>
        <fullName evidence="4">dolichyl-P-Glc:Man9GlcNAc2-PP-dolichol alpha-1,3-glucosyltransferase</fullName>
        <ecNumber evidence="4">2.4.1.267</ecNumber>
    </recommendedName>
    <alternativeName>
        <fullName evidence="11">Dol-P-Glc:Man(9)GlcNAc(2)-PP-Dol alpha-1,3-glucosyltransferase</fullName>
    </alternativeName>
</protein>
<dbReference type="PANTHER" id="PTHR12413">
    <property type="entry name" value="DOLICHYL GLYCOSYLTRANSFERASE"/>
    <property type="match status" value="1"/>
</dbReference>
<dbReference type="InterPro" id="IPR004856">
    <property type="entry name" value="Glyco_trans_ALG6/ALG8"/>
</dbReference>
<feature type="region of interest" description="Disordered" evidence="12">
    <location>
        <begin position="240"/>
        <end position="275"/>
    </location>
</feature>
<feature type="compositionally biased region" description="Basic and acidic residues" evidence="12">
    <location>
        <begin position="257"/>
        <end position="275"/>
    </location>
</feature>
<keyword evidence="10 13" id="KW-0472">Membrane</keyword>
<feature type="transmembrane region" description="Helical" evidence="13">
    <location>
        <begin position="482"/>
        <end position="501"/>
    </location>
</feature>
<evidence type="ECO:0000256" key="2">
    <source>
        <dbReference type="ARBA" id="ARBA00004922"/>
    </source>
</evidence>
<keyword evidence="7 13" id="KW-0812">Transmembrane</keyword>
<organism evidence="14">
    <name type="scientific">Neospora caninum (strain Liverpool)</name>
    <dbReference type="NCBI Taxonomy" id="572307"/>
    <lineage>
        <taxon>Eukaryota</taxon>
        <taxon>Sar</taxon>
        <taxon>Alveolata</taxon>
        <taxon>Apicomplexa</taxon>
        <taxon>Conoidasida</taxon>
        <taxon>Coccidia</taxon>
        <taxon>Eucoccidiorida</taxon>
        <taxon>Eimeriorina</taxon>
        <taxon>Sarcocystidae</taxon>
        <taxon>Neospora</taxon>
    </lineage>
</organism>
<dbReference type="UniPathway" id="UPA00378"/>
<feature type="transmembrane region" description="Helical" evidence="13">
    <location>
        <begin position="1415"/>
        <end position="1436"/>
    </location>
</feature>
<feature type="compositionally biased region" description="Basic and acidic residues" evidence="12">
    <location>
        <begin position="426"/>
        <end position="440"/>
    </location>
</feature>
<evidence type="ECO:0000256" key="9">
    <source>
        <dbReference type="ARBA" id="ARBA00022989"/>
    </source>
</evidence>
<evidence type="ECO:0000256" key="7">
    <source>
        <dbReference type="ARBA" id="ARBA00022692"/>
    </source>
</evidence>
<feature type="compositionally biased region" description="Basic and acidic residues" evidence="12">
    <location>
        <begin position="666"/>
        <end position="741"/>
    </location>
</feature>
<feature type="compositionally biased region" description="Low complexity" evidence="12">
    <location>
        <begin position="24"/>
        <end position="49"/>
    </location>
</feature>
<evidence type="ECO:0000256" key="8">
    <source>
        <dbReference type="ARBA" id="ARBA00022824"/>
    </source>
</evidence>
<comment type="similarity">
    <text evidence="3">Belongs to the ALG6/ALG8 glucosyltransferase family.</text>
</comment>
<comment type="pathway">
    <text evidence="2">Protein modification; protein glycosylation.</text>
</comment>
<evidence type="ECO:0000313" key="14">
    <source>
        <dbReference type="EMBL" id="CEL66753.1"/>
    </source>
</evidence>
<name>A0A0F7UA75_NEOCL</name>
<feature type="transmembrane region" description="Helical" evidence="13">
    <location>
        <begin position="1162"/>
        <end position="1182"/>
    </location>
</feature>
<feature type="transmembrane region" description="Helical" evidence="13">
    <location>
        <begin position="886"/>
        <end position="902"/>
    </location>
</feature>
<feature type="compositionally biased region" description="Basic and acidic residues" evidence="12">
    <location>
        <begin position="1470"/>
        <end position="1482"/>
    </location>
</feature>